<reference evidence="2" key="1">
    <citation type="submission" date="2015-06" db="UniProtKB">
        <authorList>
            <consortium name="EnsemblPlants"/>
        </authorList>
    </citation>
    <scope>IDENTIFICATION</scope>
</reference>
<dbReference type="AlphaFoldDB" id="M8C9L2"/>
<proteinExistence type="predicted"/>
<feature type="compositionally biased region" description="Low complexity" evidence="1">
    <location>
        <begin position="1"/>
        <end position="31"/>
    </location>
</feature>
<dbReference type="ExpressionAtlas" id="M8C9L2">
    <property type="expression patterns" value="baseline"/>
</dbReference>
<feature type="region of interest" description="Disordered" evidence="1">
    <location>
        <begin position="1"/>
        <end position="42"/>
    </location>
</feature>
<sequence length="320" mass="34788">MPSRMRSSCGRSSSVCPPKPSSAAVPSATPGATPPLPVTSSCPTTAVGPPPFLRCYNFVGDKVDSLDITPFNHQAGGRRRRTATVRCMTWTRLLPFVDLPRRPRRELRPLLHVQPGNSSHGPTGEYRLLLGPEAQDGCYVYTLGSGLPPRHVDIDCPDVEEEELIYPFRSVLFHGSLPLCIGNMIIAFNTIGNSSVCSTPAAFLTSFSWGCTSTALPAKPAYRALPDEIVMWEILHGPTGEYRLLLGPEAQDGCYVYTLGSGLPPRHVDIDCPDVEEEELIYPSGSVLSHGSLHLCIGNMIIAFNTIAESFRQMRAPVDP</sequence>
<accession>M8C9L2</accession>
<protein>
    <submittedName>
        <fullName evidence="2">Uncharacterized protein</fullName>
    </submittedName>
</protein>
<evidence type="ECO:0000256" key="1">
    <source>
        <dbReference type="SAM" id="MobiDB-lite"/>
    </source>
</evidence>
<dbReference type="EnsemblPlants" id="EMT23747">
    <property type="protein sequence ID" value="EMT23747"/>
    <property type="gene ID" value="F775_00198"/>
</dbReference>
<evidence type="ECO:0000313" key="2">
    <source>
        <dbReference type="EnsemblPlants" id="EMT23747"/>
    </source>
</evidence>
<name>M8C9L2_AEGTA</name>
<organism evidence="2">
    <name type="scientific">Aegilops tauschii</name>
    <name type="common">Tausch's goatgrass</name>
    <name type="synonym">Aegilops squarrosa</name>
    <dbReference type="NCBI Taxonomy" id="37682"/>
    <lineage>
        <taxon>Eukaryota</taxon>
        <taxon>Viridiplantae</taxon>
        <taxon>Streptophyta</taxon>
        <taxon>Embryophyta</taxon>
        <taxon>Tracheophyta</taxon>
        <taxon>Spermatophyta</taxon>
        <taxon>Magnoliopsida</taxon>
        <taxon>Liliopsida</taxon>
        <taxon>Poales</taxon>
        <taxon>Poaceae</taxon>
        <taxon>BOP clade</taxon>
        <taxon>Pooideae</taxon>
        <taxon>Triticodae</taxon>
        <taxon>Triticeae</taxon>
        <taxon>Triticinae</taxon>
        <taxon>Aegilops</taxon>
    </lineage>
</organism>